<organism evidence="1">
    <name type="scientific">Siphoviridae sp. ctr0N4</name>
    <dbReference type="NCBI Taxonomy" id="2826473"/>
    <lineage>
        <taxon>Viruses</taxon>
        <taxon>Duplodnaviria</taxon>
        <taxon>Heunggongvirae</taxon>
        <taxon>Uroviricota</taxon>
        <taxon>Caudoviricetes</taxon>
    </lineage>
</organism>
<sequence length="58" mass="6498">MKGGCDKSCDKCDKSKVVTRVSQTKFQEICDKWHLSQQLSQSCHTAQSRINKGLLAIV</sequence>
<evidence type="ECO:0000313" key="1">
    <source>
        <dbReference type="EMBL" id="DAD75604.1"/>
    </source>
</evidence>
<name>A0A8S5M050_9CAUD</name>
<dbReference type="EMBL" id="BK014786">
    <property type="protein sequence ID" value="DAD75604.1"/>
    <property type="molecule type" value="Genomic_DNA"/>
</dbReference>
<protein>
    <submittedName>
        <fullName evidence="1">Uncharacterized protein</fullName>
    </submittedName>
</protein>
<reference evidence="1" key="1">
    <citation type="journal article" date="2021" name="Proc. Natl. Acad. Sci. U.S.A.">
        <title>A Catalog of Tens of Thousands of Viruses from Human Metagenomes Reveals Hidden Associations with Chronic Diseases.</title>
        <authorList>
            <person name="Tisza M.J."/>
            <person name="Buck C.B."/>
        </authorList>
    </citation>
    <scope>NUCLEOTIDE SEQUENCE</scope>
    <source>
        <strain evidence="1">Ctr0N4</strain>
    </source>
</reference>
<accession>A0A8S5M050</accession>
<proteinExistence type="predicted"/>